<organism evidence="1 2">
    <name type="scientific">Ancylomarina longa</name>
    <dbReference type="NCBI Taxonomy" id="2487017"/>
    <lineage>
        <taxon>Bacteria</taxon>
        <taxon>Pseudomonadati</taxon>
        <taxon>Bacteroidota</taxon>
        <taxon>Bacteroidia</taxon>
        <taxon>Marinilabiliales</taxon>
        <taxon>Marinifilaceae</taxon>
        <taxon>Ancylomarina</taxon>
    </lineage>
</organism>
<comment type="caution">
    <text evidence="1">The sequence shown here is derived from an EMBL/GenBank/DDBJ whole genome shotgun (WGS) entry which is preliminary data.</text>
</comment>
<dbReference type="SUPFAM" id="SSF54001">
    <property type="entry name" value="Cysteine proteinases"/>
    <property type="match status" value="1"/>
</dbReference>
<evidence type="ECO:0008006" key="3">
    <source>
        <dbReference type="Google" id="ProtNLM"/>
    </source>
</evidence>
<dbReference type="AlphaFoldDB" id="A0A434AW55"/>
<dbReference type="InterPro" id="IPR038765">
    <property type="entry name" value="Papain-like_cys_pep_sf"/>
</dbReference>
<reference evidence="1 2" key="1">
    <citation type="submission" date="2018-11" db="EMBL/GenBank/DDBJ databases">
        <title>Parancylomarina longa gen. nov., sp. nov., isolated from sediments of southern Okinawa.</title>
        <authorList>
            <person name="Fu T."/>
        </authorList>
    </citation>
    <scope>NUCLEOTIDE SEQUENCE [LARGE SCALE GENOMIC DNA]</scope>
    <source>
        <strain evidence="1 2">T3-2 S1-C</strain>
    </source>
</reference>
<dbReference type="InterPro" id="IPR024453">
    <property type="entry name" value="Peptidase_C92"/>
</dbReference>
<dbReference type="Pfam" id="PF05708">
    <property type="entry name" value="Peptidase_C92"/>
    <property type="match status" value="1"/>
</dbReference>
<evidence type="ECO:0000313" key="1">
    <source>
        <dbReference type="EMBL" id="RUT78624.1"/>
    </source>
</evidence>
<dbReference type="Gene3D" id="3.90.1720.10">
    <property type="entry name" value="endopeptidase domain like (from Nostoc punctiforme)"/>
    <property type="match status" value="1"/>
</dbReference>
<dbReference type="EMBL" id="RJJX01000007">
    <property type="protein sequence ID" value="RUT78624.1"/>
    <property type="molecule type" value="Genomic_DNA"/>
</dbReference>
<sequence length="252" mass="28875">MLNILKKKKVYSFYLNTNPTNLDFQINETSMYSYRSVIILISLFVFFSCVNLQKKQAPQLLKGDLLFQDLDADSISNAIETVTGGTEKLSFSHIGILDYDKDGNPMVLEAISKGVSLTPLKVFLQRSANASGKSKVVVARLKPKYRDRINDALNYGKLLLDKPYDNVYVMGDSNYYCSELIYEIFDHTKDTTKIFQLHPMTFKDSKTGDYLPFWKKYYQNLGVEIPEGMPGLNPNGMFQSSHIDIVYRYDKE</sequence>
<protein>
    <recommendedName>
        <fullName evidence="3">Permuted papain-like amidase YaeF/Yiix C92 family enzyme</fullName>
    </recommendedName>
</protein>
<dbReference type="Proteomes" id="UP000282985">
    <property type="component" value="Unassembled WGS sequence"/>
</dbReference>
<gene>
    <name evidence="1" type="ORF">DLK05_07235</name>
</gene>
<proteinExistence type="predicted"/>
<evidence type="ECO:0000313" key="2">
    <source>
        <dbReference type="Proteomes" id="UP000282985"/>
    </source>
</evidence>
<keyword evidence="2" id="KW-1185">Reference proteome</keyword>
<accession>A0A434AW55</accession>
<name>A0A434AW55_9BACT</name>